<comment type="cofactor">
    <cofactor evidence="1">
        <name>pyridoxal 5'-phosphate</name>
        <dbReference type="ChEBI" id="CHEBI:597326"/>
    </cofactor>
</comment>
<evidence type="ECO:0000313" key="8">
    <source>
        <dbReference type="Proteomes" id="UP001642540"/>
    </source>
</evidence>
<protein>
    <recommendedName>
        <fullName evidence="6">Aminotransferase class I/classII large domain-containing protein</fullName>
    </recommendedName>
</protein>
<dbReference type="SUPFAM" id="SSF53383">
    <property type="entry name" value="PLP-dependent transferases"/>
    <property type="match status" value="1"/>
</dbReference>
<keyword evidence="2" id="KW-0032">Aminotransferase</keyword>
<evidence type="ECO:0000259" key="6">
    <source>
        <dbReference type="Pfam" id="PF00155"/>
    </source>
</evidence>
<comment type="caution">
    <text evidence="7">The sequence shown here is derived from an EMBL/GenBank/DDBJ whole genome shotgun (WGS) entry which is preliminary data.</text>
</comment>
<dbReference type="InterPro" id="IPR015421">
    <property type="entry name" value="PyrdxlP-dep_Trfase_major"/>
</dbReference>
<dbReference type="InterPro" id="IPR015424">
    <property type="entry name" value="PyrdxlP-dep_Trfase"/>
</dbReference>
<dbReference type="PANTHER" id="PTHR42790">
    <property type="entry name" value="AMINOTRANSFERASE"/>
    <property type="match status" value="1"/>
</dbReference>
<evidence type="ECO:0000256" key="5">
    <source>
        <dbReference type="SAM" id="MobiDB-lite"/>
    </source>
</evidence>
<dbReference type="Pfam" id="PF00155">
    <property type="entry name" value="Aminotran_1_2"/>
    <property type="match status" value="1"/>
</dbReference>
<organism evidence="7 8">
    <name type="scientific">Orchesella dallaii</name>
    <dbReference type="NCBI Taxonomy" id="48710"/>
    <lineage>
        <taxon>Eukaryota</taxon>
        <taxon>Metazoa</taxon>
        <taxon>Ecdysozoa</taxon>
        <taxon>Arthropoda</taxon>
        <taxon>Hexapoda</taxon>
        <taxon>Collembola</taxon>
        <taxon>Entomobryomorpha</taxon>
        <taxon>Entomobryoidea</taxon>
        <taxon>Orchesellidae</taxon>
        <taxon>Orchesellinae</taxon>
        <taxon>Orchesella</taxon>
    </lineage>
</organism>
<evidence type="ECO:0000256" key="3">
    <source>
        <dbReference type="ARBA" id="ARBA00022679"/>
    </source>
</evidence>
<feature type="domain" description="Aminotransferase class I/classII large" evidence="6">
    <location>
        <begin position="114"/>
        <end position="464"/>
    </location>
</feature>
<evidence type="ECO:0000256" key="2">
    <source>
        <dbReference type="ARBA" id="ARBA00022576"/>
    </source>
</evidence>
<dbReference type="CDD" id="cd00609">
    <property type="entry name" value="AAT_like"/>
    <property type="match status" value="1"/>
</dbReference>
<keyword evidence="4" id="KW-0663">Pyridoxal phosphate</keyword>
<evidence type="ECO:0000256" key="4">
    <source>
        <dbReference type="ARBA" id="ARBA00022898"/>
    </source>
</evidence>
<dbReference type="InterPro" id="IPR050859">
    <property type="entry name" value="Class-I_PLP-dep_aminotransf"/>
</dbReference>
<gene>
    <name evidence="7" type="ORF">ODALV1_LOCUS11879</name>
</gene>
<proteinExistence type="predicted"/>
<evidence type="ECO:0000256" key="1">
    <source>
        <dbReference type="ARBA" id="ARBA00001933"/>
    </source>
</evidence>
<dbReference type="PANTHER" id="PTHR42790:SF19">
    <property type="entry name" value="KYNURENINE_ALPHA-AMINOADIPATE AMINOTRANSFERASE, MITOCHONDRIAL"/>
    <property type="match status" value="1"/>
</dbReference>
<dbReference type="InterPro" id="IPR004839">
    <property type="entry name" value="Aminotransferase_I/II_large"/>
</dbReference>
<name>A0ABP1QQB9_9HEXA</name>
<accession>A0ABP1QQB9</accession>
<dbReference type="Gene3D" id="3.40.640.10">
    <property type="entry name" value="Type I PLP-dependent aspartate aminotransferase-like (Major domain)"/>
    <property type="match status" value="1"/>
</dbReference>
<dbReference type="Proteomes" id="UP001642540">
    <property type="component" value="Unassembled WGS sequence"/>
</dbReference>
<dbReference type="EMBL" id="CAXLJM020000036">
    <property type="protein sequence ID" value="CAL8104855.1"/>
    <property type="molecule type" value="Genomic_DNA"/>
</dbReference>
<keyword evidence="8" id="KW-1185">Reference proteome</keyword>
<evidence type="ECO:0000313" key="7">
    <source>
        <dbReference type="EMBL" id="CAL8104855.1"/>
    </source>
</evidence>
<reference evidence="7 8" key="1">
    <citation type="submission" date="2024-08" db="EMBL/GenBank/DDBJ databases">
        <authorList>
            <person name="Cucini C."/>
            <person name="Frati F."/>
        </authorList>
    </citation>
    <scope>NUCLEOTIDE SEQUENCE [LARGE SCALE GENOMIC DNA]</scope>
</reference>
<feature type="region of interest" description="Disordered" evidence="5">
    <location>
        <begin position="1"/>
        <end position="21"/>
    </location>
</feature>
<keyword evidence="3" id="KW-0808">Transferase</keyword>
<sequence length="477" mass="53451">MSSSIVRKSTQSLKSETSSKNTSIISVMDTQSYGSSTTPDGTTSPKSFRHFLNERSLKRQPSLIRELTKQFATAGPGTIFVAGGLPNPDLFPYTSLSLQVDENTSINLSGQELRAALQYQPTMGHPVLHEELLKLVKQHFPPPHWDNTGLIVTVGSQNALSGMLEIILENGDPIVIPGPCYSSALSIMDPYSPTYLSVPEDSDGMQPDALRSVLQKWYGTNSPTTQVNGKVKNDFKRPKILYVNPTGANPSGIVIPTERKKEIYRITQEYDLLILEDDPYYFLHFLQQNPTTFLSMDVDGRVIRFDSFSKVLSSGLRVGFATGPKDLIRSLELYLQASILHTASLSQVVVNGTLRNWGTDGFRKHMESVKAFYKKRRDLMLAAAEKHLTGLAEWTTPKAGMFLWLKIRGVDDTFNMVMERGIQRKIIALPGREFMADKSKPCPYIRLSYSVLPEDQIEQGISRLAELIRDEQKRNQK</sequence>